<protein>
    <submittedName>
        <fullName evidence="1">Uncharacterized protein</fullName>
    </submittedName>
</protein>
<reference evidence="1" key="1">
    <citation type="submission" date="2022-11" db="EMBL/GenBank/DDBJ databases">
        <title>Chromosomal genome sequence assembly and mating type (MAT) locus characterization of the leprose asexual lichenized fungus Lepraria neglecta (Nyl.) Erichsen.</title>
        <authorList>
            <person name="Allen J.L."/>
            <person name="Pfeffer B."/>
        </authorList>
    </citation>
    <scope>NUCLEOTIDE SEQUENCE</scope>
    <source>
        <strain evidence="1">Allen 5258</strain>
    </source>
</reference>
<sequence length="204" mass="23837">MPIRLWQVRIWQWIITFTKPIDGLPIHDTLDRAVKHEKTWRDFFDHQSKYSFGAFYPGTESARSPYWRLLTSDAKRKADSRLARCEAEDYKSYFAWLSESRKLRDDKTWSDEKMWSFDNDFSNNRTNHRLFFTQSGCVGVGPKALQSGDSIYVLAGGCFTYALRPVLDAPRPKTFELVGDILDYTHIRERGNCIFDLVEGDTTK</sequence>
<dbReference type="Pfam" id="PF26639">
    <property type="entry name" value="Het-6_barrel"/>
    <property type="match status" value="1"/>
</dbReference>
<evidence type="ECO:0000313" key="1">
    <source>
        <dbReference type="EMBL" id="KAK3170560.1"/>
    </source>
</evidence>
<proteinExistence type="predicted"/>
<evidence type="ECO:0000313" key="2">
    <source>
        <dbReference type="Proteomes" id="UP001276659"/>
    </source>
</evidence>
<gene>
    <name evidence="1" type="ORF">OEA41_002641</name>
</gene>
<dbReference type="AlphaFoldDB" id="A0AAE0DIM4"/>
<accession>A0AAE0DIM4</accession>
<name>A0AAE0DIM4_9LECA</name>
<comment type="caution">
    <text evidence="1">The sequence shown here is derived from an EMBL/GenBank/DDBJ whole genome shotgun (WGS) entry which is preliminary data.</text>
</comment>
<organism evidence="1 2">
    <name type="scientific">Lepraria neglecta</name>
    <dbReference type="NCBI Taxonomy" id="209136"/>
    <lineage>
        <taxon>Eukaryota</taxon>
        <taxon>Fungi</taxon>
        <taxon>Dikarya</taxon>
        <taxon>Ascomycota</taxon>
        <taxon>Pezizomycotina</taxon>
        <taxon>Lecanoromycetes</taxon>
        <taxon>OSLEUM clade</taxon>
        <taxon>Lecanoromycetidae</taxon>
        <taxon>Lecanorales</taxon>
        <taxon>Lecanorineae</taxon>
        <taxon>Stereocaulaceae</taxon>
        <taxon>Lepraria</taxon>
    </lineage>
</organism>
<keyword evidence="2" id="KW-1185">Reference proteome</keyword>
<dbReference type="Proteomes" id="UP001276659">
    <property type="component" value="Unassembled WGS sequence"/>
</dbReference>
<dbReference type="EMBL" id="JASNWA010000008">
    <property type="protein sequence ID" value="KAK3170560.1"/>
    <property type="molecule type" value="Genomic_DNA"/>
</dbReference>